<dbReference type="EnsemblMetazoa" id="AARA000175-RA">
    <property type="protein sequence ID" value="AARA000175-PA"/>
    <property type="gene ID" value="AARA000175"/>
</dbReference>
<dbReference type="VEuPathDB" id="VectorBase:AARA000175"/>
<evidence type="ECO:0000313" key="2">
    <source>
        <dbReference type="Proteomes" id="UP000075840"/>
    </source>
</evidence>
<sequence length="328" mass="37336">MYRLKVLLYFVLISLPAAKVQCSNGTASSLTGFGFEVLAAKLENLQDKLLETEQKLSKAINQQDRTIERQLAALQAQSHKTLSLQTAWAQKTKLWKDIQALSLKEDIERFKLSSGLNLASISSRSCKAAGQEQSGKFLIHPTEHDEPFLGYCVQQYSFGGNWLIIQHRNNRRLEAFDRNWSEYRNGFGNVEEDVWLGLEKLHAITTARKHELLVELKDIAGNTAYARYDEFEIGSEVEQYSLKKLGNYTGTADDLMSSHVGKKFTTKDRNNGATRDGDCEGGWWMDPCTPTNINGRLSNKDSLVYMFRENNIFSIKKLVFTRMMIREA</sequence>
<dbReference type="EMBL" id="APCN01005463">
    <property type="status" value="NOT_ANNOTATED_CDS"/>
    <property type="molecule type" value="Genomic_DNA"/>
</dbReference>
<dbReference type="PANTHER" id="PTHR19143">
    <property type="entry name" value="FIBRINOGEN/TENASCIN/ANGIOPOEITIN"/>
    <property type="match status" value="1"/>
</dbReference>
<dbReference type="PROSITE" id="PS51406">
    <property type="entry name" value="FIBRINOGEN_C_2"/>
    <property type="match status" value="1"/>
</dbReference>
<proteinExistence type="predicted"/>
<dbReference type="AlphaFoldDB" id="A0A182HG28"/>
<dbReference type="SMART" id="SM00186">
    <property type="entry name" value="FBG"/>
    <property type="match status" value="1"/>
</dbReference>
<dbReference type="RefSeq" id="XP_040168814.1">
    <property type="nucleotide sequence ID" value="XM_040312880.1"/>
</dbReference>
<dbReference type="VEuPathDB" id="VectorBase:AARA21_007194"/>
<accession>A0A182HG28</accession>
<dbReference type="Pfam" id="PF00147">
    <property type="entry name" value="Fibrinogen_C"/>
    <property type="match status" value="1"/>
</dbReference>
<dbReference type="Gene3D" id="3.90.215.10">
    <property type="entry name" value="Gamma Fibrinogen, chain A, domain 1"/>
    <property type="match status" value="1"/>
</dbReference>
<dbReference type="PANTHER" id="PTHR19143:SF327">
    <property type="entry name" value="FI21813P1-RELATED"/>
    <property type="match status" value="1"/>
</dbReference>
<dbReference type="CDD" id="cd00087">
    <property type="entry name" value="FReD"/>
    <property type="match status" value="1"/>
</dbReference>
<keyword evidence="2" id="KW-1185">Reference proteome</keyword>
<protein>
    <submittedName>
        <fullName evidence="1">Uncharacterized protein</fullName>
    </submittedName>
</protein>
<dbReference type="KEGG" id="aara:120903444"/>
<organism evidence="1 2">
    <name type="scientific">Anopheles arabiensis</name>
    <name type="common">Mosquito</name>
    <dbReference type="NCBI Taxonomy" id="7173"/>
    <lineage>
        <taxon>Eukaryota</taxon>
        <taxon>Metazoa</taxon>
        <taxon>Ecdysozoa</taxon>
        <taxon>Arthropoda</taxon>
        <taxon>Hexapoda</taxon>
        <taxon>Insecta</taxon>
        <taxon>Pterygota</taxon>
        <taxon>Neoptera</taxon>
        <taxon>Endopterygota</taxon>
        <taxon>Diptera</taxon>
        <taxon>Nematocera</taxon>
        <taxon>Culicoidea</taxon>
        <taxon>Culicidae</taxon>
        <taxon>Anophelinae</taxon>
        <taxon>Anopheles</taxon>
    </lineage>
</organism>
<dbReference type="SUPFAM" id="SSF56496">
    <property type="entry name" value="Fibrinogen C-terminal domain-like"/>
    <property type="match status" value="1"/>
</dbReference>
<dbReference type="InterPro" id="IPR036056">
    <property type="entry name" value="Fibrinogen-like_C"/>
</dbReference>
<dbReference type="InterPro" id="IPR050373">
    <property type="entry name" value="Fibrinogen_C-term_domain"/>
</dbReference>
<evidence type="ECO:0000313" key="1">
    <source>
        <dbReference type="EnsemblMetazoa" id="AARA000175-PA"/>
    </source>
</evidence>
<dbReference type="Proteomes" id="UP000075840">
    <property type="component" value="Unassembled WGS sequence"/>
</dbReference>
<dbReference type="InterPro" id="IPR002181">
    <property type="entry name" value="Fibrinogen_a/b/g_C_dom"/>
</dbReference>
<name>A0A182HG28_ANOAR</name>
<dbReference type="InterPro" id="IPR014716">
    <property type="entry name" value="Fibrinogen_a/b/g_C_1"/>
</dbReference>
<dbReference type="GeneID" id="120903444"/>
<reference evidence="1" key="1">
    <citation type="submission" date="2022-08" db="UniProtKB">
        <authorList>
            <consortium name="EnsemblMetazoa"/>
        </authorList>
    </citation>
    <scope>IDENTIFICATION</scope>
    <source>
        <strain evidence="1">Dongola</strain>
    </source>
</reference>
<dbReference type="GO" id="GO:0005615">
    <property type="term" value="C:extracellular space"/>
    <property type="evidence" value="ECO:0007669"/>
    <property type="project" value="TreeGrafter"/>
</dbReference>